<proteinExistence type="predicted"/>
<dbReference type="WBParaSite" id="sdigi.contig108.g4494.t1">
    <property type="protein sequence ID" value="sdigi.contig108.g4494.t1"/>
    <property type="gene ID" value="sdigi.contig108.g4494"/>
</dbReference>
<dbReference type="AlphaFoldDB" id="A0A915PCH3"/>
<dbReference type="Pfam" id="PF25096">
    <property type="entry name" value="DUF7808"/>
    <property type="match status" value="1"/>
</dbReference>
<evidence type="ECO:0000259" key="1">
    <source>
        <dbReference type="Pfam" id="PF25096"/>
    </source>
</evidence>
<organism evidence="2 3">
    <name type="scientific">Setaria digitata</name>
    <dbReference type="NCBI Taxonomy" id="48799"/>
    <lineage>
        <taxon>Eukaryota</taxon>
        <taxon>Metazoa</taxon>
        <taxon>Ecdysozoa</taxon>
        <taxon>Nematoda</taxon>
        <taxon>Chromadorea</taxon>
        <taxon>Rhabditida</taxon>
        <taxon>Spirurina</taxon>
        <taxon>Spiruromorpha</taxon>
        <taxon>Filarioidea</taxon>
        <taxon>Setariidae</taxon>
        <taxon>Setaria</taxon>
    </lineage>
</organism>
<dbReference type="InterPro" id="IPR056710">
    <property type="entry name" value="DUF7808"/>
</dbReference>
<reference evidence="3" key="1">
    <citation type="submission" date="2022-11" db="UniProtKB">
        <authorList>
            <consortium name="WormBaseParasite"/>
        </authorList>
    </citation>
    <scope>IDENTIFICATION</scope>
</reference>
<name>A0A915PCH3_9BILA</name>
<evidence type="ECO:0000313" key="3">
    <source>
        <dbReference type="WBParaSite" id="sdigi.contig108.g4494.t1"/>
    </source>
</evidence>
<accession>A0A915PCH3</accession>
<sequence>MYVLINGQDENEILRSFRWARWEERTIDCTTSHRKELDQCTLIARNAKIFRDPSKYKCRREEMPATNWNTLLRNSTTRLACPIGCESDFNLSVIVKSPQNNPLCQKYYTYGKYRDQKDGDWYLWLTEPCRTNLTTWCRFKDIPLFTPKLQH</sequence>
<dbReference type="PANTHER" id="PTHR34493">
    <property type="entry name" value="PROTEIN CBG13422-RELATED"/>
    <property type="match status" value="1"/>
</dbReference>
<dbReference type="PANTHER" id="PTHR34493:SF6">
    <property type="entry name" value="DUF4789 DOMAIN-CONTAINING PROTEIN-RELATED"/>
    <property type="match status" value="1"/>
</dbReference>
<feature type="domain" description="DUF7808" evidence="1">
    <location>
        <begin position="22"/>
        <end position="139"/>
    </location>
</feature>
<protein>
    <recommendedName>
        <fullName evidence="1">DUF7808 domain-containing protein</fullName>
    </recommendedName>
</protein>
<evidence type="ECO:0000313" key="2">
    <source>
        <dbReference type="Proteomes" id="UP000887581"/>
    </source>
</evidence>
<keyword evidence="2" id="KW-1185">Reference proteome</keyword>
<dbReference type="Proteomes" id="UP000887581">
    <property type="component" value="Unplaced"/>
</dbReference>